<feature type="compositionally biased region" description="Acidic residues" evidence="7">
    <location>
        <begin position="443"/>
        <end position="465"/>
    </location>
</feature>
<keyword evidence="3" id="KW-0238">DNA-binding</keyword>
<dbReference type="GO" id="GO:0005634">
    <property type="term" value="C:nucleus"/>
    <property type="evidence" value="ECO:0007669"/>
    <property type="project" value="UniProtKB-SubCell"/>
</dbReference>
<feature type="compositionally biased region" description="Polar residues" evidence="7">
    <location>
        <begin position="762"/>
        <end position="781"/>
    </location>
</feature>
<feature type="compositionally biased region" description="Polar residues" evidence="7">
    <location>
        <begin position="515"/>
        <end position="526"/>
    </location>
</feature>
<proteinExistence type="predicted"/>
<feature type="region of interest" description="Disordered" evidence="7">
    <location>
        <begin position="910"/>
        <end position="953"/>
    </location>
</feature>
<reference evidence="9 10" key="1">
    <citation type="submission" date="2014-04" db="EMBL/GenBank/DDBJ databases">
        <authorList>
            <person name="Sibley D."/>
            <person name="Venepally P."/>
            <person name="Karamycheva S."/>
            <person name="Hadjithomas M."/>
            <person name="Khan A."/>
            <person name="Brunk B."/>
            <person name="Roos D."/>
            <person name="Caler E."/>
            <person name="Lorenzi H."/>
        </authorList>
    </citation>
    <scope>NUCLEOTIDE SEQUENCE [LARGE SCALE GENOMIC DNA]</scope>
    <source>
        <strain evidence="9 10">MAS</strain>
    </source>
</reference>
<protein>
    <submittedName>
        <fullName evidence="9">AP2 domain transcription factor AP2Ib-1</fullName>
    </submittedName>
</protein>
<sequence>MTVTGGDLGGCAPPSSEARPTSGKGIPGEDFSFASGAHLSNAAASDRREEKGAFSLAASPATLQHASPVLPLLKADPTQALSSLALWKRRLPSELVEELKPFPPTPRTPTVLGALGDNEPSSASPGNERFSVDSAATPSERATCADPSKLQDATHNLCGDAENPADDEPGLKQALPRANICRAEAGTAEDARRDAPGGSHTATQRCIRGASEEGERSSSNVPGERGCEVSECRKKAHASATSDAGAVTFAVEATPADSRRSGSQRGTPELRAQTDGGLRQPECGKVGTPGRGCGVPGTSRPADGDASGAALRMAILNIKDAQEDEPAGEEVWASIGKPISAALSCSLSSAILKSKKRRTAPRLPPLVRGFITRVFAAQVAQERRLLLGVFLDALPRLKAETHHQAHAPKRSSDMDFRVASGDSWRSEARTPDEALAGQKALEGEESLDGEESLEGEETIEGEECGETGASSADGKDTILSSRLGQERGKAGHLALQLKQYLLSLVSYLQQRTEGGTLSVSSTSPNTPIARDSADPLGRLGSPALFEFHKKQLYEADIALLPREMHGLEDPQQAAKGGLLSTAEQSPPPSLVKSQSRPEPERDEAAAADTGEKTAYEEQIPEAREEGQTVEEAQDKKRDKDGEEISTSGSAFRADLQTLRAEDEVLRGLPAGMVNYLLIFMDLLVLLCVDPRSLASAAAVQLRKIGKNGAEEETSKRDEGLHASSAPTLATSEAREGKEVAMEGVDDESAFGGKEHVEGAASLTKTSRATQETPGSVSSNPSPDLEGKDTLVRAAQVVLSVAVEMATRGAVRSLEELRSVYFERTLPKDDSLLLLEHLHRDLPGRQFGEESRKEAESPSTSTRTRTPRHRDASTCAASSFSSSSSVGSWGPDASPRAAVGTDDHALARGEHPALSEETGGPHPAFDGDSSRREKGVQGQGWRPESPSRGRTGDTQLKEAIDPDALLFFAPLYSSIPPSWQSDENISKNEGTKARSPTRRFTDCVGRRGSCPDDDQLSWQDGAAMRLSKQGSLDRRLGLWGDVQTLPGSEKSAWQTSFLEDASPSYSFPARKDTLRESGQVGGDGAFAQDGKLLRSRIGDFSTRPLHADDDAALLFGSVPVRRRTRVDPLDEELRDPNGPRCADDPMAKGREDPRENRCNITVSPGETRRRRPPLPDEGAFTAAGSEWPGANNWSQRDPLEIAGGRRLCSPPCASSCEGFEACSGYEDSAEGLETRLGTDARKDRLGYPGAGMNLSSARTGRFDDCKDEVSLSPALAEHRLANGRPGSLSPSSTTTAFPGPSGLRRTTGHVSARRGMGMSLSEELMQEAAGLKPALAGAGALRLGSNGDHTTPPAAGGPGASRKASLTPGSRRGHGGGAQALGGDGAAPRGLAKAAAEGAVEAEEMESGHDTRRPMRGVYFDKTQRSWIGSFYEDRRQIKKRFKIDTYGFHEARALAIGVRMTYERRMRNAENASLAGRAADMAGVARASPKTLSQPSEVRGSRPGASNGLVLEHEYAGSLCESTRPSANGLNRKRALSSGLPKREGENEDAPGDEGSVDASLGVGTERTEGGAHTEIDEDLGGKGEYKCCREYAEASSGAWSRQIRDFVSEDERLSAEASAHGSVHARDGRDGGSEEAWKKAEREERGEAGAPESARDSQCAFPEERKRERKGEEDVEGLRPPCRRRMDEHVKKTASFAAEEGTVAARTRSDATPTACGTSEDRRRLFSKRETAQTLCADWGSPEEGRSQGSTGTAAPGCVARDVAKVEEPTDRIEGTLKSGSDCGDELTFPASSESHRDTRGEGGVAGGPLTSRLARGGASTFAVGSEFREELLFATPTLGKGGLAGLDAHACISDEALQQRQLQQQQQLEEHLEQLAHLEEQARLLGGEDAALFSDLSRVSEPFPSTGSKSSRDEEAAGRKADARLYAAVSGTEAGALPGDKRKAEVADGGYRDGGEGAHAEFGSGGGASSAGLTTSNFGQDLPLGVFYTSKKHAYCANWYEGKRQMKRYFPISKLGEEQARQKAIAARREAEQRERETKRKLAAAAAAEAAAAAAASCGSGRSNGSRARQGTRAPSAHGMAGVASHPGNRIPHAALEEAAESGEPLGTWQGGGARGAPLRAQRMHEEKLRYLQQEEVSQLLDGKSNPELWDSRFLSNMRRLGLEADVARSQYDSRWRKDADEMFLTSGRSERHTADRETYGRLSNRPYSSFAEEALFRFGQNASDTRSIAANREPGPQLGDGDFGEFPLPGLESLSSENTYGARVHLNGDRECGTSEHMKSAADIAGQRFREERIDHALSSLLAGGDGLRGTGRS</sequence>
<keyword evidence="2" id="KW-0805">Transcription regulation</keyword>
<comment type="subcellular location">
    <subcellularLocation>
        <location evidence="1">Nucleus</location>
    </subcellularLocation>
</comment>
<feature type="domain" description="AP2/ERF" evidence="8">
    <location>
        <begin position="1415"/>
        <end position="1464"/>
    </location>
</feature>
<dbReference type="InterPro" id="IPR001471">
    <property type="entry name" value="AP2/ERF_dom"/>
</dbReference>
<evidence type="ECO:0000259" key="8">
    <source>
        <dbReference type="Pfam" id="PF00847"/>
    </source>
</evidence>
<feature type="compositionally biased region" description="Polar residues" evidence="7">
    <location>
        <begin position="2062"/>
        <end position="2071"/>
    </location>
</feature>
<feature type="region of interest" description="Disordered" evidence="7">
    <location>
        <begin position="1900"/>
        <end position="1921"/>
    </location>
</feature>
<feature type="compositionally biased region" description="Basic and acidic residues" evidence="7">
    <location>
        <begin position="843"/>
        <end position="855"/>
    </location>
</feature>
<keyword evidence="6" id="KW-0175">Coiled coil</keyword>
<keyword evidence="4" id="KW-0804">Transcription</keyword>
<dbReference type="EMBL" id="AEXC02000846">
    <property type="protein sequence ID" value="KFH15581.1"/>
    <property type="molecule type" value="Genomic_DNA"/>
</dbReference>
<feature type="region of interest" description="Disordered" evidence="7">
    <location>
        <begin position="98"/>
        <end position="148"/>
    </location>
</feature>
<feature type="compositionally biased region" description="Low complexity" evidence="7">
    <location>
        <begin position="872"/>
        <end position="893"/>
    </location>
</feature>
<accession>A0A086QSJ9</accession>
<feature type="compositionally biased region" description="Acidic residues" evidence="7">
    <location>
        <begin position="1546"/>
        <end position="1556"/>
    </location>
</feature>
<feature type="coiled-coil region" evidence="6">
    <location>
        <begin position="2019"/>
        <end position="2050"/>
    </location>
</feature>
<feature type="region of interest" description="Disordered" evidence="7">
    <location>
        <begin position="1521"/>
        <end position="1580"/>
    </location>
</feature>
<feature type="compositionally biased region" description="Basic and acidic residues" evidence="7">
    <location>
        <begin position="944"/>
        <end position="953"/>
    </location>
</feature>
<dbReference type="VEuPathDB" id="ToxoDB:TGMAS_208020"/>
<feature type="region of interest" description="Disordered" evidence="7">
    <location>
        <begin position="977"/>
        <end position="997"/>
    </location>
</feature>
<feature type="region of interest" description="Disordered" evidence="7">
    <location>
        <begin position="1616"/>
        <end position="1725"/>
    </location>
</feature>
<dbReference type="Pfam" id="PF00847">
    <property type="entry name" value="AP2"/>
    <property type="match status" value="2"/>
</dbReference>
<feature type="region of interest" description="Disordered" evidence="7">
    <location>
        <begin position="761"/>
        <end position="786"/>
    </location>
</feature>
<evidence type="ECO:0000313" key="9">
    <source>
        <dbReference type="EMBL" id="KFH15581.1"/>
    </source>
</evidence>
<feature type="compositionally biased region" description="Basic and acidic residues" evidence="7">
    <location>
        <begin position="708"/>
        <end position="720"/>
    </location>
</feature>
<feature type="region of interest" description="Disordered" evidence="7">
    <location>
        <begin position="579"/>
        <end position="648"/>
    </location>
</feature>
<feature type="compositionally biased region" description="Basic and acidic residues" evidence="7">
    <location>
        <begin position="1763"/>
        <end position="1776"/>
    </location>
</feature>
<dbReference type="GO" id="GO:0003677">
    <property type="term" value="F:DNA binding"/>
    <property type="evidence" value="ECO:0007669"/>
    <property type="project" value="UniProtKB-KW"/>
</dbReference>
<evidence type="ECO:0000256" key="6">
    <source>
        <dbReference type="SAM" id="Coils"/>
    </source>
</evidence>
<feature type="domain" description="AP2/ERF" evidence="8">
    <location>
        <begin position="1987"/>
        <end position="2035"/>
    </location>
</feature>
<feature type="region of interest" description="Disordered" evidence="7">
    <location>
        <begin position="401"/>
        <end position="476"/>
    </location>
</feature>
<evidence type="ECO:0000256" key="4">
    <source>
        <dbReference type="ARBA" id="ARBA00023163"/>
    </source>
</evidence>
<comment type="caution">
    <text evidence="9">The sequence shown here is derived from an EMBL/GenBank/DDBJ whole genome shotgun (WGS) entry which is preliminary data.</text>
</comment>
<feature type="compositionally biased region" description="Basic and acidic residues" evidence="7">
    <location>
        <begin position="1566"/>
        <end position="1580"/>
    </location>
</feature>
<feature type="compositionally biased region" description="Basic and acidic residues" evidence="7">
    <location>
        <begin position="1133"/>
        <end position="1156"/>
    </location>
</feature>
<feature type="compositionally biased region" description="Basic and acidic residues" evidence="7">
    <location>
        <begin position="1625"/>
        <end position="1648"/>
    </location>
</feature>
<feature type="region of interest" description="Disordered" evidence="7">
    <location>
        <begin position="1937"/>
        <end position="1970"/>
    </location>
</feature>
<evidence type="ECO:0000313" key="10">
    <source>
        <dbReference type="Proteomes" id="UP000028821"/>
    </source>
</evidence>
<feature type="compositionally biased region" description="Basic and acidic residues" evidence="7">
    <location>
        <begin position="1912"/>
        <end position="1921"/>
    </location>
</feature>
<feature type="region of interest" description="Disordered" evidence="7">
    <location>
        <begin position="183"/>
        <end position="305"/>
    </location>
</feature>
<evidence type="ECO:0000256" key="5">
    <source>
        <dbReference type="ARBA" id="ARBA00023242"/>
    </source>
</evidence>
<dbReference type="Gene3D" id="1.20.5.2050">
    <property type="match status" value="2"/>
</dbReference>
<feature type="region of interest" description="Disordered" evidence="7">
    <location>
        <begin position="515"/>
        <end position="535"/>
    </location>
</feature>
<feature type="region of interest" description="Disordered" evidence="7">
    <location>
        <begin position="1"/>
        <end position="32"/>
    </location>
</feature>
<feature type="region of interest" description="Disordered" evidence="7">
    <location>
        <begin position="2058"/>
        <end position="2091"/>
    </location>
</feature>
<feature type="compositionally biased region" description="Low complexity" evidence="7">
    <location>
        <begin position="1385"/>
        <end position="1398"/>
    </location>
</feature>
<feature type="compositionally biased region" description="Basic and acidic residues" evidence="7">
    <location>
        <begin position="595"/>
        <end position="642"/>
    </location>
</feature>
<feature type="compositionally biased region" description="Basic and acidic residues" evidence="7">
    <location>
        <begin position="1941"/>
        <end position="1961"/>
    </location>
</feature>
<evidence type="ECO:0000256" key="3">
    <source>
        <dbReference type="ARBA" id="ARBA00023125"/>
    </source>
</evidence>
<feature type="coiled-coil region" evidence="6">
    <location>
        <begin position="1863"/>
        <end position="1890"/>
    </location>
</feature>
<feature type="compositionally biased region" description="Gly residues" evidence="7">
    <location>
        <begin position="1374"/>
        <end position="1384"/>
    </location>
</feature>
<dbReference type="Proteomes" id="UP000028821">
    <property type="component" value="Unassembled WGS sequence"/>
</dbReference>
<dbReference type="OrthoDB" id="331552at2759"/>
<feature type="region of interest" description="Disordered" evidence="7">
    <location>
        <begin position="1129"/>
        <end position="1173"/>
    </location>
</feature>
<evidence type="ECO:0000256" key="7">
    <source>
        <dbReference type="SAM" id="MobiDB-lite"/>
    </source>
</evidence>
<feature type="compositionally biased region" description="Basic and acidic residues" evidence="7">
    <location>
        <begin position="1663"/>
        <end position="1673"/>
    </location>
</feature>
<feature type="region of interest" description="Disordered" evidence="7">
    <location>
        <begin position="1738"/>
        <end position="1814"/>
    </location>
</feature>
<feature type="region of interest" description="Disordered" evidence="7">
    <location>
        <begin position="2100"/>
        <end position="2119"/>
    </location>
</feature>
<evidence type="ECO:0000256" key="2">
    <source>
        <dbReference type="ARBA" id="ARBA00023015"/>
    </source>
</evidence>
<feature type="region of interest" description="Disordered" evidence="7">
    <location>
        <begin position="843"/>
        <end position="898"/>
    </location>
</feature>
<feature type="region of interest" description="Disordered" evidence="7">
    <location>
        <begin position="708"/>
        <end position="739"/>
    </location>
</feature>
<gene>
    <name evidence="9" type="ORF">TGMAS_208020</name>
</gene>
<feature type="region of interest" description="Disordered" evidence="7">
    <location>
        <begin position="1341"/>
        <end position="1413"/>
    </location>
</feature>
<evidence type="ECO:0000256" key="1">
    <source>
        <dbReference type="ARBA" id="ARBA00004123"/>
    </source>
</evidence>
<dbReference type="GO" id="GO:0003700">
    <property type="term" value="F:DNA-binding transcription factor activity"/>
    <property type="evidence" value="ECO:0007669"/>
    <property type="project" value="InterPro"/>
</dbReference>
<name>A0A086QSJ9_TOXGO</name>
<organism evidence="9 10">
    <name type="scientific">Toxoplasma gondii MAS</name>
    <dbReference type="NCBI Taxonomy" id="943118"/>
    <lineage>
        <taxon>Eukaryota</taxon>
        <taxon>Sar</taxon>
        <taxon>Alveolata</taxon>
        <taxon>Apicomplexa</taxon>
        <taxon>Conoidasida</taxon>
        <taxon>Coccidia</taxon>
        <taxon>Eucoccidiorida</taxon>
        <taxon>Eimeriorina</taxon>
        <taxon>Sarcocystidae</taxon>
        <taxon>Toxoplasma</taxon>
    </lineage>
</organism>
<feature type="region of interest" description="Disordered" evidence="7">
    <location>
        <begin position="1279"/>
        <end position="1311"/>
    </location>
</feature>
<keyword evidence="5" id="KW-0539">Nucleus</keyword>